<accession>A0A3P3R457</accession>
<evidence type="ECO:0000256" key="1">
    <source>
        <dbReference type="SAM" id="Phobius"/>
    </source>
</evidence>
<reference evidence="2 3" key="1">
    <citation type="submission" date="2018-11" db="EMBL/GenBank/DDBJ databases">
        <title>Taxonoimc description of Halomarina strain SPP-AMP-1.</title>
        <authorList>
            <person name="Pal Y."/>
            <person name="Srinivasana K."/>
            <person name="Verma A."/>
            <person name="Kumar P."/>
        </authorList>
    </citation>
    <scope>NUCLEOTIDE SEQUENCE [LARGE SCALE GENOMIC DNA]</scope>
    <source>
        <strain evidence="2 3">SPP-AMP-1</strain>
    </source>
</reference>
<dbReference type="Proteomes" id="UP000282322">
    <property type="component" value="Unassembled WGS sequence"/>
</dbReference>
<dbReference type="AlphaFoldDB" id="A0A3P3R457"/>
<name>A0A3P3R457_9EURY</name>
<organism evidence="2 3">
    <name type="scientific">Halocatena pleomorpha</name>
    <dbReference type="NCBI Taxonomy" id="1785090"/>
    <lineage>
        <taxon>Archaea</taxon>
        <taxon>Methanobacteriati</taxon>
        <taxon>Methanobacteriota</taxon>
        <taxon>Stenosarchaea group</taxon>
        <taxon>Halobacteria</taxon>
        <taxon>Halobacteriales</taxon>
        <taxon>Natronomonadaceae</taxon>
        <taxon>Halocatena</taxon>
    </lineage>
</organism>
<keyword evidence="3" id="KW-1185">Reference proteome</keyword>
<evidence type="ECO:0000313" key="3">
    <source>
        <dbReference type="Proteomes" id="UP000282322"/>
    </source>
</evidence>
<keyword evidence="1" id="KW-0472">Membrane</keyword>
<evidence type="ECO:0000313" key="2">
    <source>
        <dbReference type="EMBL" id="RRJ28271.1"/>
    </source>
</evidence>
<proteinExistence type="predicted"/>
<feature type="transmembrane region" description="Helical" evidence="1">
    <location>
        <begin position="5"/>
        <end position="23"/>
    </location>
</feature>
<keyword evidence="1" id="KW-1133">Transmembrane helix</keyword>
<feature type="transmembrane region" description="Helical" evidence="1">
    <location>
        <begin position="46"/>
        <end position="73"/>
    </location>
</feature>
<dbReference type="OrthoDB" id="307345at2157"/>
<comment type="caution">
    <text evidence="2">The sequence shown here is derived from an EMBL/GenBank/DDBJ whole genome shotgun (WGS) entry which is preliminary data.</text>
</comment>
<protein>
    <submittedName>
        <fullName evidence="2">Uncharacterized protein</fullName>
    </submittedName>
</protein>
<sequence>MWQDIVILAGSIVAIASLIPTLIDENALVPHTTSVPTLVVLSGQGFAYYTLDLVGSAVGAAAGLCVWSLIAYYKAPDDAMLVSYERSLSHKINRFRTTVFRNKK</sequence>
<gene>
    <name evidence="2" type="ORF">EIK79_16200</name>
</gene>
<dbReference type="EMBL" id="RRCH01000039">
    <property type="protein sequence ID" value="RRJ28271.1"/>
    <property type="molecule type" value="Genomic_DNA"/>
</dbReference>
<keyword evidence="1" id="KW-0812">Transmembrane</keyword>